<gene>
    <name evidence="12 15" type="primary">hisA</name>
    <name evidence="15" type="ORF">MACH08_06630</name>
</gene>
<comment type="catalytic activity">
    <reaction evidence="1 12 14">
        <text>1-(5-phospho-beta-D-ribosyl)-5-[(5-phospho-beta-D-ribosylamino)methylideneamino]imidazole-4-carboxamide = 5-[(5-phospho-1-deoxy-D-ribulos-1-ylimino)methylamino]-1-(5-phospho-beta-D-ribosyl)imidazole-4-carboxamide</text>
        <dbReference type="Rhea" id="RHEA:15469"/>
        <dbReference type="ChEBI" id="CHEBI:58435"/>
        <dbReference type="ChEBI" id="CHEBI:58525"/>
        <dbReference type="EC" id="5.3.1.16"/>
    </reaction>
</comment>
<keyword evidence="9 12" id="KW-0368">Histidine biosynthesis</keyword>
<evidence type="ECO:0000256" key="9">
    <source>
        <dbReference type="ARBA" id="ARBA00023102"/>
    </source>
</evidence>
<feature type="active site" description="Proton donor" evidence="12">
    <location>
        <position position="129"/>
    </location>
</feature>
<keyword evidence="10 12" id="KW-0413">Isomerase</keyword>
<evidence type="ECO:0000256" key="12">
    <source>
        <dbReference type="HAMAP-Rule" id="MF_01014"/>
    </source>
</evidence>
<dbReference type="InterPro" id="IPR011060">
    <property type="entry name" value="RibuloseP-bd_barrel"/>
</dbReference>
<reference evidence="15 16" key="1">
    <citation type="submission" date="2023-02" db="EMBL/GenBank/DDBJ databases">
        <title>Oceanobacillus kimchii IFOP_LL358 isolated form Alexandrium catenella lab strain.</title>
        <authorList>
            <person name="Gajardo G."/>
            <person name="Ueki S."/>
            <person name="Maruyama F."/>
        </authorList>
    </citation>
    <scope>NUCLEOTIDE SEQUENCE [LARGE SCALE GENOMIC DNA]</scope>
    <source>
        <strain evidence="15 16">IFOP_LL358</strain>
    </source>
</reference>
<dbReference type="NCBIfam" id="TIGR00007">
    <property type="entry name" value="1-(5-phosphoribosyl)-5-[(5-phosphoribosylamino)methylideneamino]imidazole-4-carboxamide isomerase"/>
    <property type="match status" value="1"/>
</dbReference>
<evidence type="ECO:0000256" key="4">
    <source>
        <dbReference type="ARBA" id="ARBA00009667"/>
    </source>
</evidence>
<dbReference type="InterPro" id="IPR013785">
    <property type="entry name" value="Aldolase_TIM"/>
</dbReference>
<comment type="subcellular location">
    <subcellularLocation>
        <location evidence="2 12 14">Cytoplasm</location>
    </subcellularLocation>
</comment>
<evidence type="ECO:0000256" key="10">
    <source>
        <dbReference type="ARBA" id="ARBA00023235"/>
    </source>
</evidence>
<comment type="similarity">
    <text evidence="4 12 13">Belongs to the HisA/HisF family.</text>
</comment>
<evidence type="ECO:0000256" key="2">
    <source>
        <dbReference type="ARBA" id="ARBA00004496"/>
    </source>
</evidence>
<dbReference type="EMBL" id="BSKO01000001">
    <property type="protein sequence ID" value="GLO64879.1"/>
    <property type="molecule type" value="Genomic_DNA"/>
</dbReference>
<evidence type="ECO:0000313" key="16">
    <source>
        <dbReference type="Proteomes" id="UP001275436"/>
    </source>
</evidence>
<dbReference type="Gene3D" id="3.20.20.70">
    <property type="entry name" value="Aldolase class I"/>
    <property type="match status" value="1"/>
</dbReference>
<dbReference type="EC" id="5.3.1.16" evidence="5 12"/>
<evidence type="ECO:0000256" key="7">
    <source>
        <dbReference type="ARBA" id="ARBA00022490"/>
    </source>
</evidence>
<evidence type="ECO:0000256" key="14">
    <source>
        <dbReference type="RuleBase" id="RU003658"/>
    </source>
</evidence>
<dbReference type="InterPro" id="IPR006063">
    <property type="entry name" value="HisA_bact_arch"/>
</dbReference>
<dbReference type="PANTHER" id="PTHR43090">
    <property type="entry name" value="1-(5-PHOSPHORIBOSYL)-5-[(5-PHOSPHORIBOSYLAMINO)METHYLIDENEAMINO] IMIDAZOLE-4-CARBOXAMIDE ISOMERASE"/>
    <property type="match status" value="1"/>
</dbReference>
<accession>A0ABQ5TH53</accession>
<comment type="pathway">
    <text evidence="3 12 14">Amino-acid biosynthesis; L-histidine biosynthesis; L-histidine from 5-phospho-alpha-D-ribose 1-diphosphate: step 4/9.</text>
</comment>
<sequence>MIIFPAIDVRNGKCVRLRQGDYNQETIYSNSPVKMAKEWEASGAEYLHAVDLDGAKSGESINVKIIQDVAQTLSIPIQVGGGIRSLEVIDKYIQAGVSRVILGTAAITDSAFLQTAVERYTEQIAVSIDARKGFIATDGWTKNSTIEAIPFIQQLETIGVKTIIYTDILKDGMMSGPNFQELEAVQQATTMNIIASGGVTTKENIQQLESMNLYGAIIGKALYDGSIKLQDILEGEMDAR</sequence>
<dbReference type="RefSeq" id="WP_017795629.1">
    <property type="nucleotide sequence ID" value="NZ_BSKO01000001.1"/>
</dbReference>
<protein>
    <recommendedName>
        <fullName evidence="6 12">1-(5-phosphoribosyl)-5-[(5-phosphoribosylamino)methylideneamino] imidazole-4-carboxamide isomerase</fullName>
        <ecNumber evidence="5 12">5.3.1.16</ecNumber>
    </recommendedName>
    <alternativeName>
        <fullName evidence="11 12">Phosphoribosylformimino-5-aminoimidazole carboxamide ribotide isomerase</fullName>
    </alternativeName>
</protein>
<dbReference type="InterPro" id="IPR044524">
    <property type="entry name" value="Isoase_HisA-like"/>
</dbReference>
<feature type="active site" description="Proton acceptor" evidence="12">
    <location>
        <position position="8"/>
    </location>
</feature>
<dbReference type="GO" id="GO:0016853">
    <property type="term" value="F:isomerase activity"/>
    <property type="evidence" value="ECO:0007669"/>
    <property type="project" value="UniProtKB-KW"/>
</dbReference>
<dbReference type="Pfam" id="PF00977">
    <property type="entry name" value="His_biosynth"/>
    <property type="match status" value="1"/>
</dbReference>
<keyword evidence="7 12" id="KW-0963">Cytoplasm</keyword>
<evidence type="ECO:0000256" key="11">
    <source>
        <dbReference type="ARBA" id="ARBA00030547"/>
    </source>
</evidence>
<evidence type="ECO:0000256" key="1">
    <source>
        <dbReference type="ARBA" id="ARBA00000901"/>
    </source>
</evidence>
<name>A0ABQ5TH53_9BACI</name>
<evidence type="ECO:0000256" key="6">
    <source>
        <dbReference type="ARBA" id="ARBA00018464"/>
    </source>
</evidence>
<dbReference type="InterPro" id="IPR023016">
    <property type="entry name" value="HisA/PriA"/>
</dbReference>
<dbReference type="InterPro" id="IPR006062">
    <property type="entry name" value="His_biosynth"/>
</dbReference>
<dbReference type="SUPFAM" id="SSF51366">
    <property type="entry name" value="Ribulose-phoshate binding barrel"/>
    <property type="match status" value="1"/>
</dbReference>
<evidence type="ECO:0000256" key="3">
    <source>
        <dbReference type="ARBA" id="ARBA00005133"/>
    </source>
</evidence>
<keyword evidence="8 12" id="KW-0028">Amino-acid biosynthesis</keyword>
<proteinExistence type="inferred from homology"/>
<dbReference type="PANTHER" id="PTHR43090:SF2">
    <property type="entry name" value="1-(5-PHOSPHORIBOSYL)-5-[(5-PHOSPHORIBOSYLAMINO)METHYLIDENEAMINO] IMIDAZOLE-4-CARBOXAMIDE ISOMERASE"/>
    <property type="match status" value="1"/>
</dbReference>
<dbReference type="HAMAP" id="MF_01014">
    <property type="entry name" value="HisA"/>
    <property type="match status" value="1"/>
</dbReference>
<keyword evidence="16" id="KW-1185">Reference proteome</keyword>
<organism evidence="15 16">
    <name type="scientific">Oceanobacillus kimchii</name>
    <dbReference type="NCBI Taxonomy" id="746691"/>
    <lineage>
        <taxon>Bacteria</taxon>
        <taxon>Bacillati</taxon>
        <taxon>Bacillota</taxon>
        <taxon>Bacilli</taxon>
        <taxon>Bacillales</taxon>
        <taxon>Bacillaceae</taxon>
        <taxon>Oceanobacillus</taxon>
    </lineage>
</organism>
<evidence type="ECO:0000256" key="8">
    <source>
        <dbReference type="ARBA" id="ARBA00022605"/>
    </source>
</evidence>
<evidence type="ECO:0000256" key="5">
    <source>
        <dbReference type="ARBA" id="ARBA00012550"/>
    </source>
</evidence>
<evidence type="ECO:0000256" key="13">
    <source>
        <dbReference type="RuleBase" id="RU003657"/>
    </source>
</evidence>
<evidence type="ECO:0000313" key="15">
    <source>
        <dbReference type="EMBL" id="GLO64879.1"/>
    </source>
</evidence>
<comment type="caution">
    <text evidence="15">The sequence shown here is derived from an EMBL/GenBank/DDBJ whole genome shotgun (WGS) entry which is preliminary data.</text>
</comment>
<dbReference type="Proteomes" id="UP001275436">
    <property type="component" value="Unassembled WGS sequence"/>
</dbReference>
<dbReference type="CDD" id="cd04732">
    <property type="entry name" value="HisA"/>
    <property type="match status" value="1"/>
</dbReference>